<comment type="caution">
    <text evidence="1">The sequence shown here is derived from an EMBL/GenBank/DDBJ whole genome shotgun (WGS) entry which is preliminary data.</text>
</comment>
<keyword evidence="2" id="KW-1185">Reference proteome</keyword>
<evidence type="ECO:0000313" key="2">
    <source>
        <dbReference type="Proteomes" id="UP001597053"/>
    </source>
</evidence>
<organism evidence="1 2">
    <name type="scientific">Micromonospora azadirachtae</name>
    <dbReference type="NCBI Taxonomy" id="1970735"/>
    <lineage>
        <taxon>Bacteria</taxon>
        <taxon>Bacillati</taxon>
        <taxon>Actinomycetota</taxon>
        <taxon>Actinomycetes</taxon>
        <taxon>Micromonosporales</taxon>
        <taxon>Micromonosporaceae</taxon>
        <taxon>Micromonospora</taxon>
    </lineage>
</organism>
<proteinExistence type="predicted"/>
<dbReference type="Proteomes" id="UP001597053">
    <property type="component" value="Unassembled WGS sequence"/>
</dbReference>
<gene>
    <name evidence="1" type="ORF">ACFQZ8_06620</name>
</gene>
<sequence>MSTVSWITARGLFGRRRFLMLFPLPVVLVLLAVLSRSLGVDPGQWGPPVLVGLGLAVVMP</sequence>
<evidence type="ECO:0000313" key="1">
    <source>
        <dbReference type="EMBL" id="MFD0783585.1"/>
    </source>
</evidence>
<accession>A0ABW2ZY67</accession>
<dbReference type="EMBL" id="JBHTHM010000178">
    <property type="protein sequence ID" value="MFD0783585.1"/>
    <property type="molecule type" value="Genomic_DNA"/>
</dbReference>
<reference evidence="2" key="1">
    <citation type="journal article" date="2019" name="Int. J. Syst. Evol. Microbiol.">
        <title>The Global Catalogue of Microorganisms (GCM) 10K type strain sequencing project: providing services to taxonomists for standard genome sequencing and annotation.</title>
        <authorList>
            <consortium name="The Broad Institute Genomics Platform"/>
            <consortium name="The Broad Institute Genome Sequencing Center for Infectious Disease"/>
            <person name="Wu L."/>
            <person name="Ma J."/>
        </authorList>
    </citation>
    <scope>NUCLEOTIDE SEQUENCE [LARGE SCALE GENOMIC DNA]</scope>
    <source>
        <strain evidence="2">JCM 32148</strain>
    </source>
</reference>
<protein>
    <submittedName>
        <fullName evidence="1">ABC transporter permease</fullName>
    </submittedName>
</protein>
<feature type="non-terminal residue" evidence="1">
    <location>
        <position position="60"/>
    </location>
</feature>
<name>A0ABW2ZY67_9ACTN</name>